<evidence type="ECO:0000313" key="11">
    <source>
        <dbReference type="EMBL" id="PSR34296.1"/>
    </source>
</evidence>
<dbReference type="EMBL" id="PXYW01000010">
    <property type="protein sequence ID" value="PSR34296.1"/>
    <property type="molecule type" value="Genomic_DNA"/>
</dbReference>
<dbReference type="InterPro" id="IPR050264">
    <property type="entry name" value="Bact_CCA-adding_enz_type3_sf"/>
</dbReference>
<comment type="cofactor">
    <cofactor evidence="1">
        <name>Mg(2+)</name>
        <dbReference type="ChEBI" id="CHEBI:18420"/>
    </cofactor>
</comment>
<proteinExistence type="inferred from homology"/>
<dbReference type="AlphaFoldDB" id="A0A2T2XII8"/>
<reference evidence="11 12" key="1">
    <citation type="journal article" date="2014" name="BMC Genomics">
        <title>Comparison of environmental and isolate Sulfobacillus genomes reveals diverse carbon, sulfur, nitrogen, and hydrogen metabolisms.</title>
        <authorList>
            <person name="Justice N.B."/>
            <person name="Norman A."/>
            <person name="Brown C.T."/>
            <person name="Singh A."/>
            <person name="Thomas B.C."/>
            <person name="Banfield J.F."/>
        </authorList>
    </citation>
    <scope>NUCLEOTIDE SEQUENCE [LARGE SCALE GENOMIC DNA]</scope>
    <source>
        <strain evidence="11">AMDSBA4</strain>
    </source>
</reference>
<comment type="similarity">
    <text evidence="8">Belongs to the tRNA nucleotidyltransferase/poly(A) polymerase family.</text>
</comment>
<accession>A0A2T2XII8</accession>
<dbReference type="InterPro" id="IPR002646">
    <property type="entry name" value="PolA_pol_head_dom"/>
</dbReference>
<keyword evidence="6" id="KW-0547">Nucleotide-binding</keyword>
<dbReference type="PANTHER" id="PTHR46173:SF1">
    <property type="entry name" value="CCA TRNA NUCLEOTIDYLTRANSFERASE 1, MITOCHONDRIAL"/>
    <property type="match status" value="1"/>
</dbReference>
<evidence type="ECO:0008006" key="13">
    <source>
        <dbReference type="Google" id="ProtNLM"/>
    </source>
</evidence>
<dbReference type="SUPFAM" id="SSF81891">
    <property type="entry name" value="Poly A polymerase C-terminal region-like"/>
    <property type="match status" value="1"/>
</dbReference>
<dbReference type="Pfam" id="PF01743">
    <property type="entry name" value="PolyA_pol"/>
    <property type="match status" value="1"/>
</dbReference>
<evidence type="ECO:0000256" key="5">
    <source>
        <dbReference type="ARBA" id="ARBA00022723"/>
    </source>
</evidence>
<evidence type="ECO:0000256" key="1">
    <source>
        <dbReference type="ARBA" id="ARBA00001946"/>
    </source>
</evidence>
<dbReference type="CDD" id="cd05398">
    <property type="entry name" value="NT_ClassII-CCAase"/>
    <property type="match status" value="1"/>
</dbReference>
<protein>
    <recommendedName>
        <fullName evidence="13">Polynucleotide adenylyltransferase</fullName>
    </recommendedName>
</protein>
<organism evidence="11 12">
    <name type="scientific">Sulfobacillus benefaciens</name>
    <dbReference type="NCBI Taxonomy" id="453960"/>
    <lineage>
        <taxon>Bacteria</taxon>
        <taxon>Bacillati</taxon>
        <taxon>Bacillota</taxon>
        <taxon>Clostridia</taxon>
        <taxon>Eubacteriales</taxon>
        <taxon>Clostridiales Family XVII. Incertae Sedis</taxon>
        <taxon>Sulfobacillus</taxon>
    </lineage>
</organism>
<dbReference type="GO" id="GO:0008033">
    <property type="term" value="P:tRNA processing"/>
    <property type="evidence" value="ECO:0007669"/>
    <property type="project" value="UniProtKB-KW"/>
</dbReference>
<dbReference type="Gene3D" id="1.10.246.80">
    <property type="match status" value="1"/>
</dbReference>
<keyword evidence="8" id="KW-0694">RNA-binding</keyword>
<comment type="caution">
    <text evidence="11">The sequence shown here is derived from an EMBL/GenBank/DDBJ whole genome shotgun (WGS) entry which is preliminary data.</text>
</comment>
<feature type="domain" description="tRNA nucleotidyltransferase/poly(A) polymerase RNA and SrmB- binding" evidence="10">
    <location>
        <begin position="186"/>
        <end position="238"/>
    </location>
</feature>
<evidence type="ECO:0000256" key="7">
    <source>
        <dbReference type="ARBA" id="ARBA00022842"/>
    </source>
</evidence>
<feature type="domain" description="Poly A polymerase head" evidence="9">
    <location>
        <begin position="24"/>
        <end position="148"/>
    </location>
</feature>
<evidence type="ECO:0000256" key="3">
    <source>
        <dbReference type="ARBA" id="ARBA00022694"/>
    </source>
</evidence>
<dbReference type="Gene3D" id="3.30.460.10">
    <property type="entry name" value="Beta Polymerase, domain 2"/>
    <property type="match status" value="1"/>
</dbReference>
<keyword evidence="4" id="KW-0548">Nucleotidyltransferase</keyword>
<evidence type="ECO:0000259" key="10">
    <source>
        <dbReference type="Pfam" id="PF12627"/>
    </source>
</evidence>
<dbReference type="Pfam" id="PF12627">
    <property type="entry name" value="PolyA_pol_RNAbd"/>
    <property type="match status" value="1"/>
</dbReference>
<keyword evidence="7" id="KW-0460">Magnesium</keyword>
<keyword evidence="5" id="KW-0479">Metal-binding</keyword>
<dbReference type="Proteomes" id="UP000242972">
    <property type="component" value="Unassembled WGS sequence"/>
</dbReference>
<gene>
    <name evidence="11" type="ORF">C7B46_06110</name>
</gene>
<evidence type="ECO:0000256" key="8">
    <source>
        <dbReference type="RuleBase" id="RU003953"/>
    </source>
</evidence>
<dbReference type="SUPFAM" id="SSF81301">
    <property type="entry name" value="Nucleotidyltransferase"/>
    <property type="match status" value="1"/>
</dbReference>
<evidence type="ECO:0000256" key="2">
    <source>
        <dbReference type="ARBA" id="ARBA00022679"/>
    </source>
</evidence>
<dbReference type="Gene3D" id="1.10.3090.10">
    <property type="entry name" value="cca-adding enzyme, domain 2"/>
    <property type="match status" value="1"/>
</dbReference>
<dbReference type="GO" id="GO:0046872">
    <property type="term" value="F:metal ion binding"/>
    <property type="evidence" value="ECO:0007669"/>
    <property type="project" value="UniProtKB-KW"/>
</dbReference>
<dbReference type="GO" id="GO:0000166">
    <property type="term" value="F:nucleotide binding"/>
    <property type="evidence" value="ECO:0007669"/>
    <property type="project" value="UniProtKB-KW"/>
</dbReference>
<keyword evidence="3" id="KW-0819">tRNA processing</keyword>
<name>A0A2T2XII8_9FIRM</name>
<dbReference type="PANTHER" id="PTHR46173">
    <property type="entry name" value="CCA TRNA NUCLEOTIDYLTRANSFERASE 1, MITOCHONDRIAL"/>
    <property type="match status" value="1"/>
</dbReference>
<sequence length="410" mass="46498">MAATAEMPAHVQMVWGRLQEAAPTYLVGGAVRDLLRGVPAHDWDLATVLEPESVIAIAARYGWRTHPLGLRYGTITVTVGQSMSVEVTTLRAEGDYQDQRHPSQVNFGVDILRDLGRRDFTINAMALPWTGPLVDPFGGKKDLQRHLLKAVGSPAARFREDPLRMWRAFRLLSQLGRDWDLDVMVNQAIGQLAAETKTTSYERRREEFWRILQSLDPLPGLNGLRNSGLWSYWWPGFHPSPQDWATSQRQIAQIQDPVLRLASLVWSCDVPSVTRWLTQGTFSNVIKRRVENLLALRKIDWMAVQPQELRSLARRHGVDVLLDGYQLAGSPANPRITLELKRLADHPQSLALACNGQDIMAWANIAPGPNVRHWISLLEHWIDQDPRRNNRETLQTYVTQKASQTRQSGR</sequence>
<evidence type="ECO:0000313" key="12">
    <source>
        <dbReference type="Proteomes" id="UP000242972"/>
    </source>
</evidence>
<dbReference type="GO" id="GO:0016779">
    <property type="term" value="F:nucleotidyltransferase activity"/>
    <property type="evidence" value="ECO:0007669"/>
    <property type="project" value="UniProtKB-KW"/>
</dbReference>
<dbReference type="InterPro" id="IPR043519">
    <property type="entry name" value="NT_sf"/>
</dbReference>
<evidence type="ECO:0000256" key="4">
    <source>
        <dbReference type="ARBA" id="ARBA00022695"/>
    </source>
</evidence>
<dbReference type="InterPro" id="IPR032828">
    <property type="entry name" value="PolyA_RNA-bd"/>
</dbReference>
<evidence type="ECO:0000259" key="9">
    <source>
        <dbReference type="Pfam" id="PF01743"/>
    </source>
</evidence>
<evidence type="ECO:0000256" key="6">
    <source>
        <dbReference type="ARBA" id="ARBA00022741"/>
    </source>
</evidence>
<keyword evidence="2 8" id="KW-0808">Transferase</keyword>
<dbReference type="GO" id="GO:0000049">
    <property type="term" value="F:tRNA binding"/>
    <property type="evidence" value="ECO:0007669"/>
    <property type="project" value="TreeGrafter"/>
</dbReference>